<accession>E4V0Z9</accession>
<dbReference type="AlphaFoldDB" id="E4V0Z9"/>
<sequence length="332" mass="37643">MAGCKQEIESFFGQTAATRSECDAFARGLGGDVVPVAAQGVCSYTVYAGPNSEFVAQFRLKSSQLNMETMDLARDIYGEFAPQVSFRGQIGAAVEGKEPLYIYVMSRIRGISYLDFILAHNSQEPEDSPLFSLWRKNLVTDAARFFALSWKAPQDVDQMYRRSLHQRYKKDLELLLISLPTRFRTVIEDLLTSLPAILSLPMVLLHKDFGVGNIIVDEASCNIAGVVDWAEAEIAPFGLNLHAHQRLICKVHLKTGWARYDDYDMLEDTFWTTFSREAGELDGDTVRPSRRQEFWDCCCPVALRAVLRMRRSQRLSRMMKPEHTICVISMDC</sequence>
<keyword evidence="3" id="KW-1185">Reference proteome</keyword>
<dbReference type="VEuPathDB" id="FungiDB:MGYG_06711"/>
<dbReference type="SUPFAM" id="SSF56112">
    <property type="entry name" value="Protein kinase-like (PK-like)"/>
    <property type="match status" value="1"/>
</dbReference>
<dbReference type="InParanoid" id="E4V0Z9"/>
<dbReference type="InterPro" id="IPR002575">
    <property type="entry name" value="Aminoglycoside_PTrfase"/>
</dbReference>
<protein>
    <recommendedName>
        <fullName evidence="1">Aminoglycoside phosphotransferase domain-containing protein</fullName>
    </recommendedName>
</protein>
<proteinExistence type="predicted"/>
<feature type="domain" description="Aminoglycoside phosphotransferase" evidence="1">
    <location>
        <begin position="93"/>
        <end position="237"/>
    </location>
</feature>
<evidence type="ECO:0000259" key="1">
    <source>
        <dbReference type="Pfam" id="PF01636"/>
    </source>
</evidence>
<evidence type="ECO:0000313" key="3">
    <source>
        <dbReference type="Proteomes" id="UP000002669"/>
    </source>
</evidence>
<dbReference type="OrthoDB" id="5598852at2759"/>
<dbReference type="GeneID" id="10025964"/>
<dbReference type="Proteomes" id="UP000002669">
    <property type="component" value="Unassembled WGS sequence"/>
</dbReference>
<dbReference type="RefSeq" id="XP_003170722.1">
    <property type="nucleotide sequence ID" value="XM_003170674.1"/>
</dbReference>
<dbReference type="HOGENOM" id="CLU_038193_1_0_1"/>
<dbReference type="STRING" id="535722.E4V0Z9"/>
<dbReference type="Pfam" id="PF01636">
    <property type="entry name" value="APH"/>
    <property type="match status" value="1"/>
</dbReference>
<dbReference type="EMBL" id="DS989827">
    <property type="protein sequence ID" value="EFR03714.1"/>
    <property type="molecule type" value="Genomic_DNA"/>
</dbReference>
<dbReference type="InterPro" id="IPR011009">
    <property type="entry name" value="Kinase-like_dom_sf"/>
</dbReference>
<gene>
    <name evidence="2" type="ORF">MGYG_06711</name>
</gene>
<evidence type="ECO:0000313" key="2">
    <source>
        <dbReference type="EMBL" id="EFR03714.1"/>
    </source>
</evidence>
<organism evidence="3">
    <name type="scientific">Arthroderma gypseum (strain ATCC MYA-4604 / CBS 118893)</name>
    <name type="common">Microsporum gypseum</name>
    <dbReference type="NCBI Taxonomy" id="535722"/>
    <lineage>
        <taxon>Eukaryota</taxon>
        <taxon>Fungi</taxon>
        <taxon>Dikarya</taxon>
        <taxon>Ascomycota</taxon>
        <taxon>Pezizomycotina</taxon>
        <taxon>Eurotiomycetes</taxon>
        <taxon>Eurotiomycetidae</taxon>
        <taxon>Onygenales</taxon>
        <taxon>Arthrodermataceae</taxon>
        <taxon>Nannizzia</taxon>
    </lineage>
</organism>
<dbReference type="Gene3D" id="3.90.1200.10">
    <property type="match status" value="1"/>
</dbReference>
<dbReference type="OMA" id="KFFALSW"/>
<name>E4V0Z9_ARTGP</name>
<dbReference type="eggNOG" id="ENOG502SKQB">
    <property type="taxonomic scope" value="Eukaryota"/>
</dbReference>
<reference evidence="3" key="1">
    <citation type="journal article" date="2012" name="MBio">
        <title>Comparative genome analysis of Trichophyton rubrum and related dermatophytes reveals candidate genes involved in infection.</title>
        <authorList>
            <person name="Martinez D.A."/>
            <person name="Oliver B.G."/>
            <person name="Graeser Y."/>
            <person name="Goldberg J.M."/>
            <person name="Li W."/>
            <person name="Martinez-Rossi N.M."/>
            <person name="Monod M."/>
            <person name="Shelest E."/>
            <person name="Barton R.C."/>
            <person name="Birch E."/>
            <person name="Brakhage A.A."/>
            <person name="Chen Z."/>
            <person name="Gurr S.J."/>
            <person name="Heiman D."/>
            <person name="Heitman J."/>
            <person name="Kosti I."/>
            <person name="Rossi A."/>
            <person name="Saif S."/>
            <person name="Samalova M."/>
            <person name="Saunders C.W."/>
            <person name="Shea T."/>
            <person name="Summerbell R.C."/>
            <person name="Xu J."/>
            <person name="Young S."/>
            <person name="Zeng Q."/>
            <person name="Birren B.W."/>
            <person name="Cuomo C.A."/>
            <person name="White T.C."/>
        </authorList>
    </citation>
    <scope>NUCLEOTIDE SEQUENCE [LARGE SCALE GENOMIC DNA]</scope>
    <source>
        <strain evidence="3">ATCC MYA-4604 / CBS 118893</strain>
    </source>
</reference>